<evidence type="ECO:0000256" key="1">
    <source>
        <dbReference type="ARBA" id="ARBA00004167"/>
    </source>
</evidence>
<evidence type="ECO:0000256" key="6">
    <source>
        <dbReference type="ARBA" id="ARBA00023136"/>
    </source>
</evidence>
<reference evidence="7" key="1">
    <citation type="journal article" date="2023" name="Mol. Biol. Evol.">
        <title>Third-Generation Sequencing Reveals the Adaptive Role of the Epigenome in Three Deep-Sea Polychaetes.</title>
        <authorList>
            <person name="Perez M."/>
            <person name="Aroh O."/>
            <person name="Sun Y."/>
            <person name="Lan Y."/>
            <person name="Juniper S.K."/>
            <person name="Young C.R."/>
            <person name="Angers B."/>
            <person name="Qian P.Y."/>
        </authorList>
    </citation>
    <scope>NUCLEOTIDE SEQUENCE</scope>
    <source>
        <strain evidence="7">P08H-3</strain>
    </source>
</reference>
<evidence type="ECO:0000256" key="4">
    <source>
        <dbReference type="ARBA" id="ARBA00022801"/>
    </source>
</evidence>
<dbReference type="GO" id="GO:0006465">
    <property type="term" value="P:signal peptide processing"/>
    <property type="evidence" value="ECO:0007669"/>
    <property type="project" value="InterPro"/>
</dbReference>
<name>A0AAD9JD29_9ANNE</name>
<keyword evidence="5" id="KW-1133">Transmembrane helix</keyword>
<dbReference type="AlphaFoldDB" id="A0AAD9JD29"/>
<evidence type="ECO:0000256" key="2">
    <source>
        <dbReference type="ARBA" id="ARBA00022670"/>
    </source>
</evidence>
<keyword evidence="2" id="KW-0645">Protease</keyword>
<keyword evidence="8" id="KW-1185">Reference proteome</keyword>
<evidence type="ECO:0000256" key="5">
    <source>
        <dbReference type="ARBA" id="ARBA00022989"/>
    </source>
</evidence>
<accession>A0AAD9JD29</accession>
<keyword evidence="4" id="KW-0378">Hydrolase</keyword>
<keyword evidence="6" id="KW-0472">Membrane</keyword>
<dbReference type="Proteomes" id="UP001208570">
    <property type="component" value="Unassembled WGS sequence"/>
</dbReference>
<dbReference type="GO" id="GO:0004175">
    <property type="term" value="F:endopeptidase activity"/>
    <property type="evidence" value="ECO:0007669"/>
    <property type="project" value="TreeGrafter"/>
</dbReference>
<gene>
    <name evidence="7" type="ORF">LSH36_403g00000</name>
</gene>
<dbReference type="GO" id="GO:0008236">
    <property type="term" value="F:serine-type peptidase activity"/>
    <property type="evidence" value="ECO:0007669"/>
    <property type="project" value="InterPro"/>
</dbReference>
<dbReference type="PANTHER" id="PTHR46041:SF2">
    <property type="entry name" value="MITOCHONDRIAL INNER MEMBRANE PROTEASE SUBUNIT 2"/>
    <property type="match status" value="1"/>
</dbReference>
<dbReference type="GO" id="GO:0006627">
    <property type="term" value="P:protein processing involved in protein targeting to mitochondrion"/>
    <property type="evidence" value="ECO:0007669"/>
    <property type="project" value="InterPro"/>
</dbReference>
<comment type="subcellular location">
    <subcellularLocation>
        <location evidence="1">Membrane</location>
        <topology evidence="1">Single-pass membrane protein</topology>
    </subcellularLocation>
</comment>
<dbReference type="InterPro" id="IPR037730">
    <property type="entry name" value="IMP2"/>
</dbReference>
<sequence>MRPMFRVVVGAVAFTVPITMTVMDVFGYVAKVEGASMQPCLNPEESKKPDYVMLNRWRARNFEFERGEVVSLSGLDVIRSFQKEERVLLRLVPERSVTCAAAQQSTDGTPTRFYAPRNEYKTHRLATVVEDRTVSG</sequence>
<organism evidence="7 8">
    <name type="scientific">Paralvinella palmiformis</name>
    <dbReference type="NCBI Taxonomy" id="53620"/>
    <lineage>
        <taxon>Eukaryota</taxon>
        <taxon>Metazoa</taxon>
        <taxon>Spiralia</taxon>
        <taxon>Lophotrochozoa</taxon>
        <taxon>Annelida</taxon>
        <taxon>Polychaeta</taxon>
        <taxon>Sedentaria</taxon>
        <taxon>Canalipalpata</taxon>
        <taxon>Terebellida</taxon>
        <taxon>Terebelliformia</taxon>
        <taxon>Alvinellidae</taxon>
        <taxon>Paralvinella</taxon>
    </lineage>
</organism>
<dbReference type="GO" id="GO:0042720">
    <property type="term" value="C:mitochondrial inner membrane peptidase complex"/>
    <property type="evidence" value="ECO:0007669"/>
    <property type="project" value="InterPro"/>
</dbReference>
<dbReference type="PANTHER" id="PTHR46041">
    <property type="entry name" value="MITOCHONDRIAL INNER MEMBRANE PROTEASE SUBUNIT 2"/>
    <property type="match status" value="1"/>
</dbReference>
<proteinExistence type="predicted"/>
<evidence type="ECO:0008006" key="9">
    <source>
        <dbReference type="Google" id="ProtNLM"/>
    </source>
</evidence>
<evidence type="ECO:0000313" key="7">
    <source>
        <dbReference type="EMBL" id="KAK2150478.1"/>
    </source>
</evidence>
<keyword evidence="3" id="KW-0812">Transmembrane</keyword>
<evidence type="ECO:0000256" key="3">
    <source>
        <dbReference type="ARBA" id="ARBA00022692"/>
    </source>
</evidence>
<comment type="caution">
    <text evidence="7">The sequence shown here is derived from an EMBL/GenBank/DDBJ whole genome shotgun (WGS) entry which is preliminary data.</text>
</comment>
<evidence type="ECO:0000313" key="8">
    <source>
        <dbReference type="Proteomes" id="UP001208570"/>
    </source>
</evidence>
<dbReference type="EMBL" id="JAODUP010000403">
    <property type="protein sequence ID" value="KAK2150478.1"/>
    <property type="molecule type" value="Genomic_DNA"/>
</dbReference>
<protein>
    <recommendedName>
        <fullName evidence="9">Mitochondrial inner membrane protease subunit 2</fullName>
    </recommendedName>
</protein>